<dbReference type="EMBL" id="SRMA01000856">
    <property type="protein sequence ID" value="TRZ04254.1"/>
    <property type="molecule type" value="Genomic_DNA"/>
</dbReference>
<dbReference type="GO" id="GO:0042101">
    <property type="term" value="C:T cell receptor complex"/>
    <property type="evidence" value="ECO:0007669"/>
    <property type="project" value="UniProtKB-KW"/>
</dbReference>
<organism evidence="8 9">
    <name type="scientific">Danionella cerebrum</name>
    <dbReference type="NCBI Taxonomy" id="2873325"/>
    <lineage>
        <taxon>Eukaryota</taxon>
        <taxon>Metazoa</taxon>
        <taxon>Chordata</taxon>
        <taxon>Craniata</taxon>
        <taxon>Vertebrata</taxon>
        <taxon>Euteleostomi</taxon>
        <taxon>Actinopterygii</taxon>
        <taxon>Neopterygii</taxon>
        <taxon>Teleostei</taxon>
        <taxon>Ostariophysi</taxon>
        <taxon>Cypriniformes</taxon>
        <taxon>Danionidae</taxon>
        <taxon>Danioninae</taxon>
        <taxon>Danionella</taxon>
    </lineage>
</organism>
<keyword evidence="5" id="KW-0391">Immunity</keyword>
<dbReference type="Gene3D" id="2.60.40.10">
    <property type="entry name" value="Immunoglobulins"/>
    <property type="match status" value="1"/>
</dbReference>
<reference evidence="8 9" key="1">
    <citation type="journal article" date="2019" name="Sci. Data">
        <title>Hybrid genome assembly and annotation of Danionella translucida.</title>
        <authorList>
            <person name="Kadobianskyi M."/>
            <person name="Schulze L."/>
            <person name="Schuelke M."/>
            <person name="Judkewitz B."/>
        </authorList>
    </citation>
    <scope>NUCLEOTIDE SEQUENCE [LARGE SCALE GENOMIC DNA]</scope>
    <source>
        <strain evidence="8 9">Bolton</strain>
    </source>
</reference>
<sequence>MELFSVFPFFLITVLGISRGNEIKPTKTKESAVDGSEVTLSCSYSSAVTLFWYRQFPGSAPQFLVFTIHGSKDARQSDVDPRFTAKPNGEKDNHVDLLLSRAAVSDSALYYCAMEPTVTGNMRTLYKNQTRTV</sequence>
<keyword evidence="1 6" id="KW-0732">Signal</keyword>
<dbReference type="OrthoDB" id="9803478at2759"/>
<keyword evidence="2" id="KW-1064">Adaptive immunity</keyword>
<evidence type="ECO:0000256" key="2">
    <source>
        <dbReference type="ARBA" id="ARBA00023130"/>
    </source>
</evidence>
<evidence type="ECO:0000256" key="1">
    <source>
        <dbReference type="ARBA" id="ARBA00022729"/>
    </source>
</evidence>
<protein>
    <recommendedName>
        <fullName evidence="7">Ig-like domain-containing protein</fullName>
    </recommendedName>
</protein>
<keyword evidence="5" id="KW-1279">T cell receptor</keyword>
<gene>
    <name evidence="8" type="ORF">DNTS_029938</name>
</gene>
<evidence type="ECO:0000256" key="4">
    <source>
        <dbReference type="ARBA" id="ARBA00023319"/>
    </source>
</evidence>
<dbReference type="PROSITE" id="PS50835">
    <property type="entry name" value="IG_LIKE"/>
    <property type="match status" value="1"/>
</dbReference>
<dbReference type="InterPro" id="IPR036179">
    <property type="entry name" value="Ig-like_dom_sf"/>
</dbReference>
<dbReference type="InterPro" id="IPR013783">
    <property type="entry name" value="Ig-like_fold"/>
</dbReference>
<keyword evidence="9" id="KW-1185">Reference proteome</keyword>
<evidence type="ECO:0000256" key="6">
    <source>
        <dbReference type="SAM" id="SignalP"/>
    </source>
</evidence>
<dbReference type="Pfam" id="PF07686">
    <property type="entry name" value="V-set"/>
    <property type="match status" value="1"/>
</dbReference>
<dbReference type="GO" id="GO:0002250">
    <property type="term" value="P:adaptive immune response"/>
    <property type="evidence" value="ECO:0007669"/>
    <property type="project" value="UniProtKB-KW"/>
</dbReference>
<evidence type="ECO:0000313" key="8">
    <source>
        <dbReference type="EMBL" id="TRZ04254.1"/>
    </source>
</evidence>
<dbReference type="AlphaFoldDB" id="A0A553RPZ3"/>
<dbReference type="InterPro" id="IPR051287">
    <property type="entry name" value="TCR_variable_region"/>
</dbReference>
<evidence type="ECO:0000259" key="7">
    <source>
        <dbReference type="PROSITE" id="PS50835"/>
    </source>
</evidence>
<dbReference type="Proteomes" id="UP000316079">
    <property type="component" value="Unassembled WGS sequence"/>
</dbReference>
<comment type="caution">
    <text evidence="8">The sequence shown here is derived from an EMBL/GenBank/DDBJ whole genome shotgun (WGS) entry which is preliminary data.</text>
</comment>
<keyword evidence="4" id="KW-0393">Immunoglobulin domain</keyword>
<feature type="chain" id="PRO_5022082373" description="Ig-like domain-containing protein" evidence="6">
    <location>
        <begin position="21"/>
        <end position="133"/>
    </location>
</feature>
<evidence type="ECO:0000256" key="3">
    <source>
        <dbReference type="ARBA" id="ARBA00023170"/>
    </source>
</evidence>
<evidence type="ECO:0000313" key="9">
    <source>
        <dbReference type="Proteomes" id="UP000316079"/>
    </source>
</evidence>
<dbReference type="SMART" id="SM00409">
    <property type="entry name" value="IG"/>
    <property type="match status" value="1"/>
</dbReference>
<dbReference type="STRING" id="623744.A0A553RPZ3"/>
<evidence type="ECO:0000256" key="5">
    <source>
        <dbReference type="ARBA" id="ARBA00043266"/>
    </source>
</evidence>
<dbReference type="PANTHER" id="PTHR19367:SF18">
    <property type="entry name" value="T CELL RECEPTOR ALPHA VARIABLE 16"/>
    <property type="match status" value="1"/>
</dbReference>
<dbReference type="SMART" id="SM00406">
    <property type="entry name" value="IGv"/>
    <property type="match status" value="1"/>
</dbReference>
<accession>A0A553RPZ3</accession>
<keyword evidence="3" id="KW-0675">Receptor</keyword>
<proteinExistence type="predicted"/>
<dbReference type="InterPro" id="IPR007110">
    <property type="entry name" value="Ig-like_dom"/>
</dbReference>
<feature type="signal peptide" evidence="6">
    <location>
        <begin position="1"/>
        <end position="20"/>
    </location>
</feature>
<name>A0A553RPZ3_9TELE</name>
<dbReference type="InterPro" id="IPR013106">
    <property type="entry name" value="Ig_V-set"/>
</dbReference>
<dbReference type="PANTHER" id="PTHR19367">
    <property type="entry name" value="T-CELL RECEPTOR ALPHA CHAIN V REGION"/>
    <property type="match status" value="1"/>
</dbReference>
<feature type="domain" description="Ig-like" evidence="7">
    <location>
        <begin position="8"/>
        <end position="133"/>
    </location>
</feature>
<dbReference type="InterPro" id="IPR003599">
    <property type="entry name" value="Ig_sub"/>
</dbReference>
<dbReference type="SUPFAM" id="SSF48726">
    <property type="entry name" value="Immunoglobulin"/>
    <property type="match status" value="1"/>
</dbReference>